<sequence length="158" mass="18594">MFENPFNKTLDTDRHSIWLMLVEKDILAFGQSDWDLIASDFYEDGFTGVDCCHSNNPDHWKLNFPSLNSYSERWKKRSAEITRDHQPVDLIRDLYDVTLLNDIDINGNEAIAHKKFNGHVRLSGESDIVMNWQTLYYLRKMEGIWKITGFIGYLPFEQ</sequence>
<name>A0A081N4W2_9GAMM</name>
<keyword evidence="3" id="KW-1185">Reference proteome</keyword>
<dbReference type="RefSeq" id="WP_034876349.1">
    <property type="nucleotide sequence ID" value="NZ_JOKG01000003.1"/>
</dbReference>
<organism evidence="1 3">
    <name type="scientific">Endozoicomonas montiporae</name>
    <dbReference type="NCBI Taxonomy" id="1027273"/>
    <lineage>
        <taxon>Bacteria</taxon>
        <taxon>Pseudomonadati</taxon>
        <taxon>Pseudomonadota</taxon>
        <taxon>Gammaproteobacteria</taxon>
        <taxon>Oceanospirillales</taxon>
        <taxon>Endozoicomonadaceae</taxon>
        <taxon>Endozoicomonas</taxon>
    </lineage>
</organism>
<dbReference type="InterPro" id="IPR032710">
    <property type="entry name" value="NTF2-like_dom_sf"/>
</dbReference>
<accession>A0A081N4W2</accession>
<dbReference type="EMBL" id="JOKG01000003">
    <property type="protein sequence ID" value="KEQ13489.1"/>
    <property type="molecule type" value="Genomic_DNA"/>
</dbReference>
<dbReference type="AlphaFoldDB" id="A0A081N4W2"/>
<evidence type="ECO:0000313" key="2">
    <source>
        <dbReference type="EMBL" id="KEQ13489.1"/>
    </source>
</evidence>
<protein>
    <recommendedName>
        <fullName evidence="4">SnoaL-like domain-containing protein</fullName>
    </recommendedName>
</protein>
<evidence type="ECO:0000313" key="3">
    <source>
        <dbReference type="Proteomes" id="UP000028006"/>
    </source>
</evidence>
<evidence type="ECO:0008006" key="4">
    <source>
        <dbReference type="Google" id="ProtNLM"/>
    </source>
</evidence>
<dbReference type="SUPFAM" id="SSF54427">
    <property type="entry name" value="NTF2-like"/>
    <property type="match status" value="1"/>
</dbReference>
<dbReference type="Proteomes" id="UP000028006">
    <property type="component" value="Unassembled WGS sequence"/>
</dbReference>
<comment type="caution">
    <text evidence="1">The sequence shown here is derived from an EMBL/GenBank/DDBJ whole genome shotgun (WGS) entry which is preliminary data.</text>
</comment>
<evidence type="ECO:0000313" key="1">
    <source>
        <dbReference type="EMBL" id="KEQ13485.1"/>
    </source>
</evidence>
<dbReference type="EMBL" id="JOKG01000003">
    <property type="protein sequence ID" value="KEQ13485.1"/>
    <property type="molecule type" value="Genomic_DNA"/>
</dbReference>
<dbReference type="eggNOG" id="ENOG5030Z46">
    <property type="taxonomic scope" value="Bacteria"/>
</dbReference>
<gene>
    <name evidence="1" type="ORF">GZ77_14065</name>
    <name evidence="2" type="ORF">GZ77_14090</name>
</gene>
<reference evidence="1 3" key="1">
    <citation type="submission" date="2014-06" db="EMBL/GenBank/DDBJ databases">
        <title>Whole Genome Sequences of Three Symbiotic Endozoicomonas Bacteria.</title>
        <authorList>
            <person name="Neave M.J."/>
            <person name="Apprill A."/>
            <person name="Voolstra C.R."/>
        </authorList>
    </citation>
    <scope>NUCLEOTIDE SEQUENCE [LARGE SCALE GENOMIC DNA]</scope>
    <source>
        <strain evidence="1 3">LMG 24815</strain>
    </source>
</reference>
<proteinExistence type="predicted"/>